<name>A0A8W8LTM5_MAGGI</name>
<dbReference type="GO" id="GO:0005581">
    <property type="term" value="C:collagen trimer"/>
    <property type="evidence" value="ECO:0007669"/>
    <property type="project" value="UniProtKB-KW"/>
</dbReference>
<dbReference type="InterPro" id="IPR001073">
    <property type="entry name" value="C1q_dom"/>
</dbReference>
<dbReference type="EnsemblMetazoa" id="G29974.1">
    <property type="protein sequence ID" value="G29974.1:cds"/>
    <property type="gene ID" value="G29974"/>
</dbReference>
<dbReference type="Pfam" id="PF00386">
    <property type="entry name" value="C1q"/>
    <property type="match status" value="1"/>
</dbReference>
<dbReference type="PANTHER" id="PTHR15427:SF33">
    <property type="entry name" value="COLLAGEN IV NC1 DOMAIN-CONTAINING PROTEIN"/>
    <property type="match status" value="1"/>
</dbReference>
<dbReference type="InterPro" id="IPR008983">
    <property type="entry name" value="Tumour_necrosis_fac-like_dom"/>
</dbReference>
<organism evidence="4 5">
    <name type="scientific">Magallana gigas</name>
    <name type="common">Pacific oyster</name>
    <name type="synonym">Crassostrea gigas</name>
    <dbReference type="NCBI Taxonomy" id="29159"/>
    <lineage>
        <taxon>Eukaryota</taxon>
        <taxon>Metazoa</taxon>
        <taxon>Spiralia</taxon>
        <taxon>Lophotrochozoa</taxon>
        <taxon>Mollusca</taxon>
        <taxon>Bivalvia</taxon>
        <taxon>Autobranchia</taxon>
        <taxon>Pteriomorphia</taxon>
        <taxon>Ostreida</taxon>
        <taxon>Ostreoidea</taxon>
        <taxon>Ostreidae</taxon>
        <taxon>Magallana</taxon>
    </lineage>
</organism>
<evidence type="ECO:0000256" key="2">
    <source>
        <dbReference type="ARBA" id="ARBA00022525"/>
    </source>
</evidence>
<dbReference type="Gene3D" id="2.60.120.40">
    <property type="match status" value="1"/>
</dbReference>
<evidence type="ECO:0000313" key="4">
    <source>
        <dbReference type="EnsemblMetazoa" id="G29974.1:cds"/>
    </source>
</evidence>
<dbReference type="PROSITE" id="PS50871">
    <property type="entry name" value="C1Q"/>
    <property type="match status" value="1"/>
</dbReference>
<evidence type="ECO:0000256" key="1">
    <source>
        <dbReference type="ARBA" id="ARBA00004613"/>
    </source>
</evidence>
<comment type="subcellular location">
    <subcellularLocation>
        <location evidence="1">Secreted</location>
    </subcellularLocation>
</comment>
<sequence>MVAYNRQNQATARMMSVAFRFVFILCFSMHRVTSTSHSKFVEDMNGYRSVCKSIGLEPKQSCTGSVIAFHASLKNHLRNVPVNTIIKFEKVHLNKGNGYNPSTGVFIAPEDGVYSFAWSFITSKGGTVYLAAVVDNQIQANTCIYNQQSNHVNASGHLIVELRKGKKVWLQTMFHSSTYIHAENFTYFSGHKINSS</sequence>
<accession>A0A8W8LTM5</accession>
<dbReference type="SUPFAM" id="SSF49842">
    <property type="entry name" value="TNF-like"/>
    <property type="match status" value="1"/>
</dbReference>
<dbReference type="PRINTS" id="PR00007">
    <property type="entry name" value="COMPLEMNTC1Q"/>
</dbReference>
<proteinExistence type="predicted"/>
<dbReference type="InterPro" id="IPR050392">
    <property type="entry name" value="Collagen/C1q_domain"/>
</dbReference>
<feature type="domain" description="C1q" evidence="3">
    <location>
        <begin position="62"/>
        <end position="196"/>
    </location>
</feature>
<protein>
    <recommendedName>
        <fullName evidence="3">C1q domain-containing protein</fullName>
    </recommendedName>
</protein>
<keyword evidence="5" id="KW-1185">Reference proteome</keyword>
<dbReference type="PANTHER" id="PTHR15427">
    <property type="entry name" value="EMILIN ELASTIN MICROFIBRIL INTERFACE-LOCATED PROTEIN ELASTIN MICROFIBRIL INTERFACER"/>
    <property type="match status" value="1"/>
</dbReference>
<evidence type="ECO:0000313" key="5">
    <source>
        <dbReference type="Proteomes" id="UP000005408"/>
    </source>
</evidence>
<dbReference type="SMART" id="SM00110">
    <property type="entry name" value="C1Q"/>
    <property type="match status" value="1"/>
</dbReference>
<evidence type="ECO:0000259" key="3">
    <source>
        <dbReference type="PROSITE" id="PS50871"/>
    </source>
</evidence>
<reference evidence="4" key="1">
    <citation type="submission" date="2022-08" db="UniProtKB">
        <authorList>
            <consortium name="EnsemblMetazoa"/>
        </authorList>
    </citation>
    <scope>IDENTIFICATION</scope>
    <source>
        <strain evidence="4">05x7-T-G4-1.051#20</strain>
    </source>
</reference>
<dbReference type="Proteomes" id="UP000005408">
    <property type="component" value="Unassembled WGS sequence"/>
</dbReference>
<dbReference type="AlphaFoldDB" id="A0A8W8LTM5"/>
<keyword evidence="2" id="KW-0964">Secreted</keyword>